<dbReference type="InterPro" id="IPR002797">
    <property type="entry name" value="Polysacc_synth"/>
</dbReference>
<keyword evidence="3 5" id="KW-1133">Transmembrane helix</keyword>
<feature type="transmembrane region" description="Helical" evidence="5">
    <location>
        <begin position="413"/>
        <end position="434"/>
    </location>
</feature>
<dbReference type="OrthoDB" id="5240734at2"/>
<dbReference type="Pfam" id="PF01943">
    <property type="entry name" value="Polysacc_synt"/>
    <property type="match status" value="1"/>
</dbReference>
<organism evidence="6 7">
    <name type="scientific">Desulfuromonas soudanensis</name>
    <dbReference type="NCBI Taxonomy" id="1603606"/>
    <lineage>
        <taxon>Bacteria</taxon>
        <taxon>Pseudomonadati</taxon>
        <taxon>Thermodesulfobacteriota</taxon>
        <taxon>Desulfuromonadia</taxon>
        <taxon>Desulfuromonadales</taxon>
        <taxon>Desulfuromonadaceae</taxon>
        <taxon>Desulfuromonas</taxon>
    </lineage>
</organism>
<evidence type="ECO:0000256" key="3">
    <source>
        <dbReference type="ARBA" id="ARBA00022989"/>
    </source>
</evidence>
<dbReference type="STRING" id="1603606.DSOUD_0695"/>
<evidence type="ECO:0000256" key="2">
    <source>
        <dbReference type="ARBA" id="ARBA00022692"/>
    </source>
</evidence>
<proteinExistence type="predicted"/>
<name>A0A0M3QF54_9BACT</name>
<evidence type="ECO:0000256" key="4">
    <source>
        <dbReference type="ARBA" id="ARBA00023136"/>
    </source>
</evidence>
<feature type="transmembrane region" description="Helical" evidence="5">
    <location>
        <begin position="321"/>
        <end position="343"/>
    </location>
</feature>
<protein>
    <submittedName>
        <fullName evidence="6">Flippase</fullName>
    </submittedName>
</protein>
<comment type="subcellular location">
    <subcellularLocation>
        <location evidence="1">Membrane</location>
        <topology evidence="1">Multi-pass membrane protein</topology>
    </subcellularLocation>
</comment>
<dbReference type="CDD" id="cd13128">
    <property type="entry name" value="MATE_Wzx_like"/>
    <property type="match status" value="1"/>
</dbReference>
<feature type="transmembrane region" description="Helical" evidence="5">
    <location>
        <begin position="173"/>
        <end position="194"/>
    </location>
</feature>
<gene>
    <name evidence="6" type="ORF">DSOUD_0695</name>
</gene>
<keyword evidence="2 5" id="KW-0812">Transmembrane</keyword>
<feature type="transmembrane region" description="Helical" evidence="5">
    <location>
        <begin position="200"/>
        <end position="221"/>
    </location>
</feature>
<accession>A0A0M3QF54</accession>
<feature type="transmembrane region" description="Helical" evidence="5">
    <location>
        <begin position="72"/>
        <end position="91"/>
    </location>
</feature>
<evidence type="ECO:0000313" key="7">
    <source>
        <dbReference type="Proteomes" id="UP000057158"/>
    </source>
</evidence>
<sequence length="454" mass="50849">MSEHHNSDERKFRLWMRWLPGIFRKKLEERDDLQKVIGNTGWQFVDNLVRMGIGLLIGIWVARYLGPGPFGLLSFALAFVALFSPLASLGLDDIVVRNLVRDPTTRDESLGTAFVLKLIGGIVSLAAATAVIFVLRPENGLSRALVAIIAAGALFQAFNVIEFWFNSQVQARYVVVARSTAFLFCAGVKVALILGGAPLIAFAWVGTLEFLLGALLLVLVYRSRGLNLRRWSSRLTRAKTLLRDSWPLILSCIVIMIYLRIDQVMLGEMVGSEAVGVYSVAVRLTEVWLFIPTAIYWSVLPSLVEARAAGNDLFYSRLQKYYNLMALLAYLIAIPVMLLARWLVLSLFGSPYEEAGLMLAVMIWANLFTFLEVARSAFFNVMNWNRIYFVTLSLGAALNVLLNWLLIPRYGGLGAAIATCVSYWFAAHGACFLYKPLHRTAFMLTRALLYPKLW</sequence>
<evidence type="ECO:0000313" key="6">
    <source>
        <dbReference type="EMBL" id="ALC15483.1"/>
    </source>
</evidence>
<evidence type="ECO:0000256" key="5">
    <source>
        <dbReference type="SAM" id="Phobius"/>
    </source>
</evidence>
<feature type="transmembrane region" description="Helical" evidence="5">
    <location>
        <begin position="48"/>
        <end position="66"/>
    </location>
</feature>
<keyword evidence="7" id="KW-1185">Reference proteome</keyword>
<feature type="transmembrane region" description="Helical" evidence="5">
    <location>
        <begin position="281"/>
        <end position="300"/>
    </location>
</feature>
<dbReference type="Proteomes" id="UP000057158">
    <property type="component" value="Chromosome"/>
</dbReference>
<keyword evidence="4 5" id="KW-0472">Membrane</keyword>
<dbReference type="GO" id="GO:0016020">
    <property type="term" value="C:membrane"/>
    <property type="evidence" value="ECO:0007669"/>
    <property type="project" value="UniProtKB-SubCell"/>
</dbReference>
<evidence type="ECO:0000256" key="1">
    <source>
        <dbReference type="ARBA" id="ARBA00004141"/>
    </source>
</evidence>
<feature type="transmembrane region" description="Helical" evidence="5">
    <location>
        <begin position="112"/>
        <end position="135"/>
    </location>
</feature>
<feature type="transmembrane region" description="Helical" evidence="5">
    <location>
        <begin position="241"/>
        <end position="261"/>
    </location>
</feature>
<dbReference type="KEGG" id="des:DSOUD_0695"/>
<dbReference type="RefSeq" id="WP_082351044.1">
    <property type="nucleotide sequence ID" value="NZ_CP010802.1"/>
</dbReference>
<dbReference type="PANTHER" id="PTHR43424">
    <property type="entry name" value="LOCUS PUTATIVE PROTEIN 1-RELATED"/>
    <property type="match status" value="1"/>
</dbReference>
<dbReference type="AlphaFoldDB" id="A0A0M3QF54"/>
<reference evidence="6 7" key="1">
    <citation type="submission" date="2015-07" db="EMBL/GenBank/DDBJ databases">
        <title>Isolation and Genomic Characterization of a Novel Halophilic Metal-Reducing Deltaproteobacterium from the Deep Subsurface.</title>
        <authorList>
            <person name="Badalamenti J.P."/>
            <person name="Summers Z.M."/>
            <person name="Gralnick J.A."/>
            <person name="Bond D.R."/>
        </authorList>
    </citation>
    <scope>NUCLEOTIDE SEQUENCE [LARGE SCALE GENOMIC DNA]</scope>
    <source>
        <strain evidence="6 7">WTL</strain>
    </source>
</reference>
<feature type="transmembrane region" description="Helical" evidence="5">
    <location>
        <begin position="141"/>
        <end position="161"/>
    </location>
</feature>
<feature type="transmembrane region" description="Helical" evidence="5">
    <location>
        <begin position="355"/>
        <end position="374"/>
    </location>
</feature>
<dbReference type="PATRIC" id="fig|1603606.3.peg.759"/>
<dbReference type="PANTHER" id="PTHR43424:SF1">
    <property type="entry name" value="LOCUS PUTATIVE PROTEIN 1-RELATED"/>
    <property type="match status" value="1"/>
</dbReference>
<dbReference type="InterPro" id="IPR052556">
    <property type="entry name" value="PolySynth_Transporter"/>
</dbReference>
<feature type="transmembrane region" description="Helical" evidence="5">
    <location>
        <begin position="386"/>
        <end position="407"/>
    </location>
</feature>
<dbReference type="EMBL" id="CP010802">
    <property type="protein sequence ID" value="ALC15483.1"/>
    <property type="molecule type" value="Genomic_DNA"/>
</dbReference>